<dbReference type="SUPFAM" id="SSF53756">
    <property type="entry name" value="UDP-Glycosyltransferase/glycogen phosphorylase"/>
    <property type="match status" value="1"/>
</dbReference>
<evidence type="ECO:0000256" key="1">
    <source>
        <dbReference type="ARBA" id="ARBA00009995"/>
    </source>
</evidence>
<dbReference type="EMBL" id="KZ451970">
    <property type="protein sequence ID" value="PKA56677.1"/>
    <property type="molecule type" value="Genomic_DNA"/>
</dbReference>
<keyword evidence="2 3" id="KW-0808">Transferase</keyword>
<sequence length="454" mass="50041">MAAAAPHALVLPYPAQGHIISLMELSHLLLRRGFKVTFVNTEFNHRRMLAASNFADGSASDSVGSGIRLVTIRDGLGPEEDRNDLARLTEALKRVMPGWLEEMIRSAGELPGEERFSCFVADMNMSWAIDVAKKMGLRAAAFWPASAGLLFTVLCIPKLIEDGVINEDDGAPKKEMTSNDTNKLAWNCFPDPLTRKIIFQCFCDNNRFAAAVVAIVCNSFHGLEPAVFSHAPHLIPIGPLPGCSGEVPASYFFPEDRSCATWLNAQPPRSVVYVAFGSLAVFNPDQFRELALGLELTGRPFLWVVRPDFAVGGGEFPSGFEERVGERGRIVAWAPQKEALEHPAVGCFVSHCGWNSTMEGVRNGVPFVCWPYFGDQFYNQSCICSAWRNGVSVVRDESGMVSREEVRRRVEEVVGDEGLRGRCVGLKEMAERSAGEGGSSFQNLNWFLDLMRKV</sequence>
<keyword evidence="3" id="KW-0328">Glycosyltransferase</keyword>
<dbReference type="InterPro" id="IPR002213">
    <property type="entry name" value="UDP_glucos_trans"/>
</dbReference>
<protein>
    <submittedName>
        <fullName evidence="3">UDP-glycosyltransferase 83A1</fullName>
        <ecNumber evidence="3">2.4.1.121</ecNumber>
    </submittedName>
</protein>
<dbReference type="EC" id="2.4.1.121" evidence="3"/>
<dbReference type="CDD" id="cd03784">
    <property type="entry name" value="GT1_Gtf-like"/>
    <property type="match status" value="1"/>
</dbReference>
<proteinExistence type="inferred from homology"/>
<reference evidence="3 4" key="1">
    <citation type="journal article" date="2017" name="Nature">
        <title>The Apostasia genome and the evolution of orchids.</title>
        <authorList>
            <person name="Zhang G.Q."/>
            <person name="Liu K.W."/>
            <person name="Li Z."/>
            <person name="Lohaus R."/>
            <person name="Hsiao Y.Y."/>
            <person name="Niu S.C."/>
            <person name="Wang J.Y."/>
            <person name="Lin Y.C."/>
            <person name="Xu Q."/>
            <person name="Chen L.J."/>
            <person name="Yoshida K."/>
            <person name="Fujiwara S."/>
            <person name="Wang Z.W."/>
            <person name="Zhang Y.Q."/>
            <person name="Mitsuda N."/>
            <person name="Wang M."/>
            <person name="Liu G.H."/>
            <person name="Pecoraro L."/>
            <person name="Huang H.X."/>
            <person name="Xiao X.J."/>
            <person name="Lin M."/>
            <person name="Wu X.Y."/>
            <person name="Wu W.L."/>
            <person name="Chen Y.Y."/>
            <person name="Chang S.B."/>
            <person name="Sakamoto S."/>
            <person name="Ohme-Takagi M."/>
            <person name="Yagi M."/>
            <person name="Zeng S.J."/>
            <person name="Shen C.Y."/>
            <person name="Yeh C.M."/>
            <person name="Luo Y.B."/>
            <person name="Tsai W.C."/>
            <person name="Van de Peer Y."/>
            <person name="Liu Z.J."/>
        </authorList>
    </citation>
    <scope>NUCLEOTIDE SEQUENCE [LARGE SCALE GENOMIC DNA]</scope>
    <source>
        <strain evidence="4">cv. Shenzhen</strain>
        <tissue evidence="3">Stem</tissue>
    </source>
</reference>
<dbReference type="Pfam" id="PF00201">
    <property type="entry name" value="UDPGT"/>
    <property type="match status" value="1"/>
</dbReference>
<organism evidence="3 4">
    <name type="scientific">Apostasia shenzhenica</name>
    <dbReference type="NCBI Taxonomy" id="1088818"/>
    <lineage>
        <taxon>Eukaryota</taxon>
        <taxon>Viridiplantae</taxon>
        <taxon>Streptophyta</taxon>
        <taxon>Embryophyta</taxon>
        <taxon>Tracheophyta</taxon>
        <taxon>Spermatophyta</taxon>
        <taxon>Magnoliopsida</taxon>
        <taxon>Liliopsida</taxon>
        <taxon>Asparagales</taxon>
        <taxon>Orchidaceae</taxon>
        <taxon>Apostasioideae</taxon>
        <taxon>Apostasia</taxon>
    </lineage>
</organism>
<dbReference type="PANTHER" id="PTHR11926">
    <property type="entry name" value="GLUCOSYL/GLUCURONOSYL TRANSFERASES"/>
    <property type="match status" value="1"/>
</dbReference>
<dbReference type="AlphaFoldDB" id="A0A2I0AM99"/>
<dbReference type="Proteomes" id="UP000236161">
    <property type="component" value="Unassembled WGS sequence"/>
</dbReference>
<dbReference type="GO" id="GO:0047215">
    <property type="term" value="F:indole-3-acetate beta-glucosyltransferase activity"/>
    <property type="evidence" value="ECO:0007669"/>
    <property type="project" value="UniProtKB-EC"/>
</dbReference>
<accession>A0A2I0AM99</accession>
<dbReference type="FunFam" id="3.40.50.2000:FF:000061">
    <property type="entry name" value="UDP-glycosyltransferase 83A1"/>
    <property type="match status" value="1"/>
</dbReference>
<dbReference type="GO" id="GO:0080043">
    <property type="term" value="F:quercetin 3-O-glucosyltransferase activity"/>
    <property type="evidence" value="ECO:0007669"/>
    <property type="project" value="TreeGrafter"/>
</dbReference>
<comment type="similarity">
    <text evidence="1">Belongs to the UDP-glycosyltransferase family.</text>
</comment>
<dbReference type="GO" id="GO:0080044">
    <property type="term" value="F:quercetin 7-O-glucosyltransferase activity"/>
    <property type="evidence" value="ECO:0007669"/>
    <property type="project" value="TreeGrafter"/>
</dbReference>
<keyword evidence="4" id="KW-1185">Reference proteome</keyword>
<evidence type="ECO:0000256" key="2">
    <source>
        <dbReference type="ARBA" id="ARBA00022679"/>
    </source>
</evidence>
<dbReference type="OrthoDB" id="5835829at2759"/>
<evidence type="ECO:0000313" key="4">
    <source>
        <dbReference type="Proteomes" id="UP000236161"/>
    </source>
</evidence>
<dbReference type="FunFam" id="3.40.50.2000:FF:000108">
    <property type="entry name" value="UDP-glycosyltransferase 83A1"/>
    <property type="match status" value="1"/>
</dbReference>
<gene>
    <name evidence="3" type="primary">UGT83A1</name>
    <name evidence="3" type="ORF">AXF42_Ash012807</name>
</gene>
<evidence type="ECO:0000313" key="3">
    <source>
        <dbReference type="EMBL" id="PKA56677.1"/>
    </source>
</evidence>
<name>A0A2I0AM99_9ASPA</name>
<dbReference type="Gene3D" id="3.40.50.2000">
    <property type="entry name" value="Glycogen Phosphorylase B"/>
    <property type="match status" value="2"/>
</dbReference>
<dbReference type="PANTHER" id="PTHR11926:SF1412">
    <property type="entry name" value="UDP-GLYCOSYLTRANSFERASE 83A1-LIKE"/>
    <property type="match status" value="1"/>
</dbReference>